<keyword evidence="3" id="KW-0813">Transport</keyword>
<keyword evidence="6" id="KW-0769">Symport</keyword>
<evidence type="ECO:0000256" key="2">
    <source>
        <dbReference type="ARBA" id="ARBA00009261"/>
    </source>
</evidence>
<evidence type="ECO:0000256" key="3">
    <source>
        <dbReference type="ARBA" id="ARBA00022448"/>
    </source>
</evidence>
<evidence type="ECO:0000256" key="1">
    <source>
        <dbReference type="ARBA" id="ARBA00004651"/>
    </source>
</evidence>
<sequence length="89" mass="9911">MNFYLVQANTITSAFNESFGIKNGLRLSSFFGGIKMIAKASVVIVPIMAGAYVLVALIIIVVMYVTELHYPFLRIEFFCSNFSIKLCCT</sequence>
<evidence type="ECO:0000256" key="4">
    <source>
        <dbReference type="ARBA" id="ARBA00022475"/>
    </source>
</evidence>
<evidence type="ECO:0000256" key="8">
    <source>
        <dbReference type="ARBA" id="ARBA00023136"/>
    </source>
</evidence>
<dbReference type="GO" id="GO:0005886">
    <property type="term" value="C:plasma membrane"/>
    <property type="evidence" value="ECO:0007669"/>
    <property type="project" value="UniProtKB-SubCell"/>
</dbReference>
<dbReference type="EMBL" id="JAGTPW010000098">
    <property type="protein sequence ID" value="MBR8646403.1"/>
    <property type="molecule type" value="Genomic_DNA"/>
</dbReference>
<keyword evidence="4" id="KW-1003">Cell membrane</keyword>
<organism evidence="10 11">
    <name type="scientific">Peribacillus frigoritolerans</name>
    <dbReference type="NCBI Taxonomy" id="450367"/>
    <lineage>
        <taxon>Bacteria</taxon>
        <taxon>Bacillati</taxon>
        <taxon>Bacillota</taxon>
        <taxon>Bacilli</taxon>
        <taxon>Bacillales</taxon>
        <taxon>Bacillaceae</taxon>
        <taxon>Peribacillus</taxon>
    </lineage>
</organism>
<dbReference type="InterPro" id="IPR001463">
    <property type="entry name" value="Na/Ala_symport"/>
</dbReference>
<keyword evidence="5 9" id="KW-0812">Transmembrane</keyword>
<proteinExistence type="inferred from homology"/>
<evidence type="ECO:0000256" key="7">
    <source>
        <dbReference type="ARBA" id="ARBA00022989"/>
    </source>
</evidence>
<reference evidence="10" key="1">
    <citation type="submission" date="2021-04" db="EMBL/GenBank/DDBJ databases">
        <title>Whole genome sequencing of Enterococci isolates from hospitalized patients.</title>
        <authorList>
            <person name="Ogoti B.M."/>
            <person name="Onyambu F.G."/>
        </authorList>
    </citation>
    <scope>NUCLEOTIDE SEQUENCE</scope>
    <source>
        <strain evidence="10">242</strain>
    </source>
</reference>
<evidence type="ECO:0000256" key="6">
    <source>
        <dbReference type="ARBA" id="ARBA00022847"/>
    </source>
</evidence>
<protein>
    <submittedName>
        <fullName evidence="10">Alanine:cation symporter family protein</fullName>
    </submittedName>
</protein>
<evidence type="ECO:0000256" key="9">
    <source>
        <dbReference type="SAM" id="Phobius"/>
    </source>
</evidence>
<evidence type="ECO:0000256" key="5">
    <source>
        <dbReference type="ARBA" id="ARBA00022692"/>
    </source>
</evidence>
<dbReference type="Proteomes" id="UP000680045">
    <property type="component" value="Unassembled WGS sequence"/>
</dbReference>
<evidence type="ECO:0000313" key="10">
    <source>
        <dbReference type="EMBL" id="MBR8646403.1"/>
    </source>
</evidence>
<keyword evidence="7 9" id="KW-1133">Transmembrane helix</keyword>
<dbReference type="GO" id="GO:0005283">
    <property type="term" value="F:amino acid:sodium symporter activity"/>
    <property type="evidence" value="ECO:0007669"/>
    <property type="project" value="InterPro"/>
</dbReference>
<name>A0A941FKM1_9BACI</name>
<evidence type="ECO:0000313" key="11">
    <source>
        <dbReference type="Proteomes" id="UP000680045"/>
    </source>
</evidence>
<dbReference type="AlphaFoldDB" id="A0A941FKM1"/>
<dbReference type="Pfam" id="PF01235">
    <property type="entry name" value="Na_Ala_symp"/>
    <property type="match status" value="1"/>
</dbReference>
<comment type="subcellular location">
    <subcellularLocation>
        <location evidence="1">Cell membrane</location>
        <topology evidence="1">Multi-pass membrane protein</topology>
    </subcellularLocation>
</comment>
<accession>A0A941FKM1</accession>
<keyword evidence="8 9" id="KW-0472">Membrane</keyword>
<gene>
    <name evidence="10" type="ORF">KEH51_29640</name>
</gene>
<comment type="similarity">
    <text evidence="2">Belongs to the alanine or glycine:cation symporter (AGCS) (TC 2.A.25) family.</text>
</comment>
<comment type="caution">
    <text evidence="10">The sequence shown here is derived from an EMBL/GenBank/DDBJ whole genome shotgun (WGS) entry which is preliminary data.</text>
</comment>
<feature type="transmembrane region" description="Helical" evidence="9">
    <location>
        <begin position="42"/>
        <end position="65"/>
    </location>
</feature>